<name>A0AAV0B245_PHAPC</name>
<evidence type="ECO:0000313" key="2">
    <source>
        <dbReference type="EMBL" id="CAH7676034.1"/>
    </source>
</evidence>
<protein>
    <submittedName>
        <fullName evidence="2">Expressed protein</fullName>
    </submittedName>
</protein>
<dbReference type="AlphaFoldDB" id="A0AAV0B245"/>
<feature type="region of interest" description="Disordered" evidence="1">
    <location>
        <begin position="129"/>
        <end position="153"/>
    </location>
</feature>
<comment type="caution">
    <text evidence="2">The sequence shown here is derived from an EMBL/GenBank/DDBJ whole genome shotgun (WGS) entry which is preliminary data.</text>
</comment>
<keyword evidence="3" id="KW-1185">Reference proteome</keyword>
<accession>A0AAV0B245</accession>
<dbReference type="EMBL" id="CALTRL010002562">
    <property type="protein sequence ID" value="CAH7676034.1"/>
    <property type="molecule type" value="Genomic_DNA"/>
</dbReference>
<sequence>MIRDEAHCSCEVGATDCRTSCSRVDLTSYSLCEQSGQSRIPLSLQKLLNPIKPSSSSALTAYHRQELVTSSSNVSLPGDSKSVADLSQLRPWTRLPPPPMVTSHRKTNLPSLCLYIPVHLPHELSPFQWSPESPVSPQLTPNQLTPPSTCEEEPGRLEIGECQYSAQKWDDCSSQMSSKNAPDVTPTALLFSPVDKSLEKEEATLAKGLNFKFRSSACRPSLSSRTRRKTSLKKVNKSNEKDRNRCLTCGSSFSTFANLTRHEKKCALVAPKVET</sequence>
<reference evidence="2" key="1">
    <citation type="submission" date="2022-06" db="EMBL/GenBank/DDBJ databases">
        <authorList>
            <consortium name="SYNGENTA / RWTH Aachen University"/>
        </authorList>
    </citation>
    <scope>NUCLEOTIDE SEQUENCE</scope>
</reference>
<evidence type="ECO:0000256" key="1">
    <source>
        <dbReference type="SAM" id="MobiDB-lite"/>
    </source>
</evidence>
<dbReference type="Proteomes" id="UP001153365">
    <property type="component" value="Unassembled WGS sequence"/>
</dbReference>
<proteinExistence type="predicted"/>
<feature type="compositionally biased region" description="Polar residues" evidence="1">
    <location>
        <begin position="129"/>
        <end position="148"/>
    </location>
</feature>
<organism evidence="2 3">
    <name type="scientific">Phakopsora pachyrhizi</name>
    <name type="common">Asian soybean rust disease fungus</name>
    <dbReference type="NCBI Taxonomy" id="170000"/>
    <lineage>
        <taxon>Eukaryota</taxon>
        <taxon>Fungi</taxon>
        <taxon>Dikarya</taxon>
        <taxon>Basidiomycota</taxon>
        <taxon>Pucciniomycotina</taxon>
        <taxon>Pucciniomycetes</taxon>
        <taxon>Pucciniales</taxon>
        <taxon>Phakopsoraceae</taxon>
        <taxon>Phakopsora</taxon>
    </lineage>
</organism>
<gene>
    <name evidence="2" type="ORF">PPACK8108_LOCUS11135</name>
</gene>
<evidence type="ECO:0000313" key="3">
    <source>
        <dbReference type="Proteomes" id="UP001153365"/>
    </source>
</evidence>